<feature type="domain" description="Aminotransferase-like plant mobile" evidence="2">
    <location>
        <begin position="92"/>
        <end position="243"/>
    </location>
</feature>
<dbReference type="InterPro" id="IPR019557">
    <property type="entry name" value="AminoTfrase-like_pln_mobile"/>
</dbReference>
<dbReference type="EMBL" id="JACGCM010000622">
    <property type="protein sequence ID" value="KAF6169938.1"/>
    <property type="molecule type" value="Genomic_DNA"/>
</dbReference>
<feature type="region of interest" description="Disordered" evidence="1">
    <location>
        <begin position="1"/>
        <end position="40"/>
    </location>
</feature>
<evidence type="ECO:0000313" key="3">
    <source>
        <dbReference type="EMBL" id="KAF6169938.1"/>
    </source>
</evidence>
<evidence type="ECO:0000313" key="4">
    <source>
        <dbReference type="Proteomes" id="UP000541444"/>
    </source>
</evidence>
<dbReference type="PANTHER" id="PTHR46033:SF1">
    <property type="entry name" value="PROTEIN MAIN-LIKE 2"/>
    <property type="match status" value="1"/>
</dbReference>
<organism evidence="3 4">
    <name type="scientific">Kingdonia uniflora</name>
    <dbReference type="NCBI Taxonomy" id="39325"/>
    <lineage>
        <taxon>Eukaryota</taxon>
        <taxon>Viridiplantae</taxon>
        <taxon>Streptophyta</taxon>
        <taxon>Embryophyta</taxon>
        <taxon>Tracheophyta</taxon>
        <taxon>Spermatophyta</taxon>
        <taxon>Magnoliopsida</taxon>
        <taxon>Ranunculales</taxon>
        <taxon>Circaeasteraceae</taxon>
        <taxon>Kingdonia</taxon>
    </lineage>
</organism>
<comment type="caution">
    <text evidence="3">The sequence shown here is derived from an EMBL/GenBank/DDBJ whole genome shotgun (WGS) entry which is preliminary data.</text>
</comment>
<dbReference type="Pfam" id="PF10536">
    <property type="entry name" value="PMD"/>
    <property type="match status" value="1"/>
</dbReference>
<sequence length="393" mass="44515">MDHIEDGDKARVTKGSKIQSESTQAALGAQPTLPTDSDVNIPSAGENYERSTGDNCEGDGAINNEDVGHIDNSLLKSFKFHRARRSRTFVFTISRQRGILQGTTNGLRFETNSFYFKWGEMTPTLDDVEQLIGFGIDGDATIIGKIWGFLVLFEVFLKNLLLDLNGYTNLKAGGAGNSLRKIREHYAYKLEKVLSEGTAARTKKKELVARFIAHVYILYVLGSFLFPVKKGTDVSAQYLDMFAKDKATMKWLYETRIEIKGIQHMGSRRSPISMRKKLVNAEEMKKSLEVNNNEWVLASEGMGDMGRPTFEELFNQNERFFTISHQGPKGDYQEDLVSMGLTLENVIIARRDNMAKKKKLEEVLFQPWMKYLLDVRSVDISDNNSTFRILAMV</sequence>
<protein>
    <recommendedName>
        <fullName evidence="2">Aminotransferase-like plant mobile domain-containing protein</fullName>
    </recommendedName>
</protein>
<dbReference type="GO" id="GO:0010073">
    <property type="term" value="P:meristem maintenance"/>
    <property type="evidence" value="ECO:0007669"/>
    <property type="project" value="InterPro"/>
</dbReference>
<dbReference type="InterPro" id="IPR044824">
    <property type="entry name" value="MAIN-like"/>
</dbReference>
<name>A0A7J7NSN6_9MAGN</name>
<gene>
    <name evidence="3" type="ORF">GIB67_034330</name>
</gene>
<dbReference type="AlphaFoldDB" id="A0A7J7NSN6"/>
<reference evidence="3 4" key="1">
    <citation type="journal article" date="2020" name="IScience">
        <title>Genome Sequencing of the Endangered Kingdonia uniflora (Circaeasteraceae, Ranunculales) Reveals Potential Mechanisms of Evolutionary Specialization.</title>
        <authorList>
            <person name="Sun Y."/>
            <person name="Deng T."/>
            <person name="Zhang A."/>
            <person name="Moore M.J."/>
            <person name="Landis J.B."/>
            <person name="Lin N."/>
            <person name="Zhang H."/>
            <person name="Zhang X."/>
            <person name="Huang J."/>
            <person name="Zhang X."/>
            <person name="Sun H."/>
            <person name="Wang H."/>
        </authorList>
    </citation>
    <scope>NUCLEOTIDE SEQUENCE [LARGE SCALE GENOMIC DNA]</scope>
    <source>
        <strain evidence="3">TB1705</strain>
        <tissue evidence="3">Leaf</tissue>
    </source>
</reference>
<keyword evidence="4" id="KW-1185">Reference proteome</keyword>
<feature type="compositionally biased region" description="Basic and acidic residues" evidence="1">
    <location>
        <begin position="1"/>
        <end position="11"/>
    </location>
</feature>
<proteinExistence type="predicted"/>
<dbReference type="PANTHER" id="PTHR46033">
    <property type="entry name" value="PROTEIN MAIN-LIKE 2"/>
    <property type="match status" value="1"/>
</dbReference>
<evidence type="ECO:0000259" key="2">
    <source>
        <dbReference type="Pfam" id="PF10536"/>
    </source>
</evidence>
<feature type="compositionally biased region" description="Polar residues" evidence="1">
    <location>
        <begin position="16"/>
        <end position="25"/>
    </location>
</feature>
<accession>A0A7J7NSN6</accession>
<dbReference type="Proteomes" id="UP000541444">
    <property type="component" value="Unassembled WGS sequence"/>
</dbReference>
<evidence type="ECO:0000256" key="1">
    <source>
        <dbReference type="SAM" id="MobiDB-lite"/>
    </source>
</evidence>